<dbReference type="Gene3D" id="3.50.50.60">
    <property type="entry name" value="FAD/NAD(P)-binding domain"/>
    <property type="match status" value="1"/>
</dbReference>
<dbReference type="Gene3D" id="3.30.1360.120">
    <property type="entry name" value="Probable tRNA modification gtpase trme, domain 1"/>
    <property type="match status" value="1"/>
</dbReference>
<comment type="caution">
    <text evidence="6">The sequence shown here is derived from an EMBL/GenBank/DDBJ whole genome shotgun (WGS) entry which is preliminary data.</text>
</comment>
<name>A0ABP6WS53_9FLAO</name>
<evidence type="ECO:0000313" key="7">
    <source>
        <dbReference type="Proteomes" id="UP001500954"/>
    </source>
</evidence>
<dbReference type="InterPro" id="IPR006222">
    <property type="entry name" value="GCVT_N"/>
</dbReference>
<dbReference type="InterPro" id="IPR027266">
    <property type="entry name" value="TrmE/GcvT-like"/>
</dbReference>
<dbReference type="InterPro" id="IPR006076">
    <property type="entry name" value="FAD-dep_OxRdtase"/>
</dbReference>
<dbReference type="SUPFAM" id="SSF51905">
    <property type="entry name" value="FAD/NAD(P)-binding domain"/>
    <property type="match status" value="1"/>
</dbReference>
<feature type="domain" description="FAD dependent oxidoreductase" evidence="2">
    <location>
        <begin position="17"/>
        <end position="371"/>
    </location>
</feature>
<dbReference type="SUPFAM" id="SSF103025">
    <property type="entry name" value="Folate-binding domain"/>
    <property type="match status" value="1"/>
</dbReference>
<accession>A0ABP6WS53</accession>
<protein>
    <submittedName>
        <fullName evidence="6">FAD-dependent oxidoreductase</fullName>
    </submittedName>
</protein>
<proteinExistence type="inferred from homology"/>
<feature type="domain" description="Aminomethyltransferase C-terminal" evidence="4">
    <location>
        <begin position="733"/>
        <end position="809"/>
    </location>
</feature>
<organism evidence="6 7">
    <name type="scientific">Snuella lapsa</name>
    <dbReference type="NCBI Taxonomy" id="870481"/>
    <lineage>
        <taxon>Bacteria</taxon>
        <taxon>Pseudomonadati</taxon>
        <taxon>Bacteroidota</taxon>
        <taxon>Flavobacteriia</taxon>
        <taxon>Flavobacteriales</taxon>
        <taxon>Flavobacteriaceae</taxon>
        <taxon>Snuella</taxon>
    </lineage>
</organism>
<dbReference type="Pfam" id="PF01571">
    <property type="entry name" value="GCV_T"/>
    <property type="match status" value="1"/>
</dbReference>
<comment type="similarity">
    <text evidence="1">Belongs to the GcvT family.</text>
</comment>
<dbReference type="Gene3D" id="2.40.30.110">
    <property type="entry name" value="Aminomethyltransferase beta-barrel domains"/>
    <property type="match status" value="1"/>
</dbReference>
<feature type="domain" description="GCVT N-terminal" evidence="3">
    <location>
        <begin position="432"/>
        <end position="712"/>
    </location>
</feature>
<evidence type="ECO:0000259" key="5">
    <source>
        <dbReference type="Pfam" id="PF16350"/>
    </source>
</evidence>
<evidence type="ECO:0000259" key="3">
    <source>
        <dbReference type="Pfam" id="PF01571"/>
    </source>
</evidence>
<evidence type="ECO:0000313" key="6">
    <source>
        <dbReference type="EMBL" id="GAA3555002.1"/>
    </source>
</evidence>
<dbReference type="SUPFAM" id="SSF54373">
    <property type="entry name" value="FAD-linked reductases, C-terminal domain"/>
    <property type="match status" value="1"/>
</dbReference>
<dbReference type="InterPro" id="IPR013977">
    <property type="entry name" value="GcvT_C"/>
</dbReference>
<dbReference type="Pfam" id="PF01266">
    <property type="entry name" value="DAO"/>
    <property type="match status" value="1"/>
</dbReference>
<dbReference type="InterPro" id="IPR029043">
    <property type="entry name" value="GcvT/YgfZ_C"/>
</dbReference>
<dbReference type="PANTHER" id="PTHR43757">
    <property type="entry name" value="AMINOMETHYLTRANSFERASE"/>
    <property type="match status" value="1"/>
</dbReference>
<dbReference type="EMBL" id="BAABCY010000012">
    <property type="protein sequence ID" value="GAA3555002.1"/>
    <property type="molecule type" value="Genomic_DNA"/>
</dbReference>
<dbReference type="RefSeq" id="WP_345003962.1">
    <property type="nucleotide sequence ID" value="NZ_BAABCY010000012.1"/>
</dbReference>
<keyword evidence="7" id="KW-1185">Reference proteome</keyword>
<feature type="domain" description="FAD dependent oxidoreductase central" evidence="5">
    <location>
        <begin position="374"/>
        <end position="430"/>
    </location>
</feature>
<dbReference type="Gene3D" id="3.30.70.1400">
    <property type="entry name" value="Aminomethyltransferase beta-barrel domains"/>
    <property type="match status" value="1"/>
</dbReference>
<dbReference type="InterPro" id="IPR036188">
    <property type="entry name" value="FAD/NAD-bd_sf"/>
</dbReference>
<dbReference type="Gene3D" id="3.30.9.10">
    <property type="entry name" value="D-Amino Acid Oxidase, subunit A, domain 2"/>
    <property type="match status" value="1"/>
</dbReference>
<dbReference type="Proteomes" id="UP001500954">
    <property type="component" value="Unassembled WGS sequence"/>
</dbReference>
<sequence length="817" mass="91572">MSTETTSKSNLPDYAPIVIVGGGVVGTSVLYHLAERGVEAILIEKNDLTNGATWHAAGLVGQLRSSRNVTRLVQYSADLYRRLEEITGQPAGWNEVGSLRLASSEERMMELRKIATQGKSFGLEVEILTPEQCQEKFPIMQLDGCVGGVYCATDGYADPSMLTQALARGARANGGRIFRNTMVEGFEKENGKVTGVITNKGIVKCDTVVNCAGMWARRVGQMAGVNVPIAIMEHQYMVTKEMEGVPRNLPVTRDPDKAVYYRSEVGGLIFGGFELAPILYNHGDMPWDFVSQLFEPNYDQFEQLFIPGLERTPILENAEVRQMINGPDGYTPDSHYLLGPSPEVSNFFLATGMNCFGIAGAGGVGKAVSEWILDGRPKLYIYSEDIRRFGAPHYTADKYVGARTWEHYPKHYTLAWPHEQDKQERNLRRSPLYDKLKAQGACFGEKTGWERALWFAPEGVEPKEEMAWGRPHWHEHVGREVKAIRENVAILDQTSFGKIEIRGKDALQVLQRLCTRNMNKPVGSLSYTQMCNKDGGIECDVTIARLGEDHFYMITGTSFAAHDLDWINTNIKDGEACVAYDCTSSRGVLNLCGPNARKVLEKTLITKFDDVSHEDFPFGTCKQIHIGSAPVQALRVSYHGELGWELHIPVEYTAYVYEKLMEAGKEFGITNVGYRALECCRVEKGYFYWSGDLTADYDPYCAGLGFNVHLKKQVDFIGKDALAKIKAEGPRFKMCFFELEEETEIYGSEPLYCDGKVVEIVTSGAYSHTFGKTIAYAYVPKAYLDTKEYEIESFGKRIKCKRHDVCVYDPNRERILC</sequence>
<reference evidence="7" key="1">
    <citation type="journal article" date="2019" name="Int. J. Syst. Evol. Microbiol.">
        <title>The Global Catalogue of Microorganisms (GCM) 10K type strain sequencing project: providing services to taxonomists for standard genome sequencing and annotation.</title>
        <authorList>
            <consortium name="The Broad Institute Genomics Platform"/>
            <consortium name="The Broad Institute Genome Sequencing Center for Infectious Disease"/>
            <person name="Wu L."/>
            <person name="Ma J."/>
        </authorList>
    </citation>
    <scope>NUCLEOTIDE SEQUENCE [LARGE SCALE GENOMIC DNA]</scope>
    <source>
        <strain evidence="7">JCM 17111</strain>
    </source>
</reference>
<gene>
    <name evidence="6" type="ORF">GCM10022395_03060</name>
</gene>
<dbReference type="InterPro" id="IPR028896">
    <property type="entry name" value="GcvT/YgfZ/DmdA"/>
</dbReference>
<dbReference type="InterPro" id="IPR032503">
    <property type="entry name" value="FAO_M"/>
</dbReference>
<dbReference type="PANTHER" id="PTHR43757:SF11">
    <property type="entry name" value="SARCOSINE DEHYDROGENASE"/>
    <property type="match status" value="1"/>
</dbReference>
<dbReference type="Pfam" id="PF08669">
    <property type="entry name" value="GCV_T_C"/>
    <property type="match status" value="1"/>
</dbReference>
<dbReference type="Pfam" id="PF16350">
    <property type="entry name" value="FAO_M"/>
    <property type="match status" value="1"/>
</dbReference>
<evidence type="ECO:0000256" key="1">
    <source>
        <dbReference type="ARBA" id="ARBA00008609"/>
    </source>
</evidence>
<evidence type="ECO:0000259" key="4">
    <source>
        <dbReference type="Pfam" id="PF08669"/>
    </source>
</evidence>
<evidence type="ECO:0000259" key="2">
    <source>
        <dbReference type="Pfam" id="PF01266"/>
    </source>
</evidence>
<dbReference type="SUPFAM" id="SSF101790">
    <property type="entry name" value="Aminomethyltransferase beta-barrel domain"/>
    <property type="match status" value="1"/>
</dbReference>